<reference evidence="2 3" key="1">
    <citation type="submission" date="2019-03" db="EMBL/GenBank/DDBJ databases">
        <title>Genome sequence of Sphingomonas sp. 17J27-24.</title>
        <authorList>
            <person name="Kim M."/>
            <person name="Maeng S."/>
            <person name="Sathiyaraj S."/>
        </authorList>
    </citation>
    <scope>NUCLEOTIDE SEQUENCE [LARGE SCALE GENOMIC DNA]</scope>
    <source>
        <strain evidence="2 3">17J27-24</strain>
    </source>
</reference>
<feature type="domain" description="PilZ" evidence="1">
    <location>
        <begin position="61"/>
        <end position="137"/>
    </location>
</feature>
<dbReference type="GO" id="GO:0035438">
    <property type="term" value="F:cyclic-di-GMP binding"/>
    <property type="evidence" value="ECO:0007669"/>
    <property type="project" value="InterPro"/>
</dbReference>
<comment type="caution">
    <text evidence="2">The sequence shown here is derived from an EMBL/GenBank/DDBJ whole genome shotgun (WGS) entry which is preliminary data.</text>
</comment>
<name>A0A4Y8ZLX9_9SPHN</name>
<dbReference type="OrthoDB" id="7553365at2"/>
<proteinExistence type="predicted"/>
<dbReference type="Pfam" id="PF07238">
    <property type="entry name" value="PilZ"/>
    <property type="match status" value="2"/>
</dbReference>
<evidence type="ECO:0000313" key="3">
    <source>
        <dbReference type="Proteomes" id="UP000298213"/>
    </source>
</evidence>
<dbReference type="InterPro" id="IPR009875">
    <property type="entry name" value="PilZ_domain"/>
</dbReference>
<dbReference type="AlphaFoldDB" id="A0A4Y8ZLX9"/>
<evidence type="ECO:0000259" key="1">
    <source>
        <dbReference type="Pfam" id="PF07238"/>
    </source>
</evidence>
<sequence length="295" mass="33089">MDGRTIRPRWKMHEIRSSILGGVERPSTPVASKARAREEGAGLGGLTRIAIKRQETRVTNQRGEDRLRDVVEDTTIVFRRRKLPVRVVNVSSRGAMFESDIEARIGEKLDILFTEGNKTRSVVRWLRAGRIGVEFLDETIFWDSAQPGNPVFRYEESKPREVVERAPRQTLLRSGTLYWSGISIPVRLRNISASGAKVESGQALQPGCEVELDLGEAGFQYAEVRWAKDGQVGLRFADDFDLDSLSPAHGADADGSRAPHMLKPAYLETETRPDSPWAARFERLTLDGLKDEGKF</sequence>
<dbReference type="EMBL" id="SPDV01000042">
    <property type="protein sequence ID" value="TFI57010.1"/>
    <property type="molecule type" value="Genomic_DNA"/>
</dbReference>
<evidence type="ECO:0000313" key="2">
    <source>
        <dbReference type="EMBL" id="TFI57010.1"/>
    </source>
</evidence>
<keyword evidence="3" id="KW-1185">Reference proteome</keyword>
<protein>
    <submittedName>
        <fullName evidence="2">PilZ domain-containing protein</fullName>
    </submittedName>
</protein>
<dbReference type="Proteomes" id="UP000298213">
    <property type="component" value="Unassembled WGS sequence"/>
</dbReference>
<accession>A0A4Y8ZLX9</accession>
<gene>
    <name evidence="2" type="ORF">E2493_17375</name>
</gene>
<feature type="domain" description="PilZ" evidence="1">
    <location>
        <begin position="167"/>
        <end position="243"/>
    </location>
</feature>
<organism evidence="2 3">
    <name type="scientific">Sphingomonas parva</name>
    <dbReference type="NCBI Taxonomy" id="2555898"/>
    <lineage>
        <taxon>Bacteria</taxon>
        <taxon>Pseudomonadati</taxon>
        <taxon>Pseudomonadota</taxon>
        <taxon>Alphaproteobacteria</taxon>
        <taxon>Sphingomonadales</taxon>
        <taxon>Sphingomonadaceae</taxon>
        <taxon>Sphingomonas</taxon>
    </lineage>
</organism>
<dbReference type="SUPFAM" id="SSF141371">
    <property type="entry name" value="PilZ domain-like"/>
    <property type="match status" value="2"/>
</dbReference>